<dbReference type="InterPro" id="IPR004183">
    <property type="entry name" value="Xdiol_dOase_suB"/>
</dbReference>
<feature type="domain" description="Extradiol ring-cleavage dioxygenase class III enzyme subunit B" evidence="7">
    <location>
        <begin position="122"/>
        <end position="397"/>
    </location>
</feature>
<organism evidence="8 9">
    <name type="scientific">Somion occarium</name>
    <dbReference type="NCBI Taxonomy" id="3059160"/>
    <lineage>
        <taxon>Eukaryota</taxon>
        <taxon>Fungi</taxon>
        <taxon>Dikarya</taxon>
        <taxon>Basidiomycota</taxon>
        <taxon>Agaricomycotina</taxon>
        <taxon>Agaricomycetes</taxon>
        <taxon>Polyporales</taxon>
        <taxon>Cerrenaceae</taxon>
        <taxon>Somion</taxon>
    </lineage>
</organism>
<evidence type="ECO:0000256" key="3">
    <source>
        <dbReference type="ARBA" id="ARBA00022723"/>
    </source>
</evidence>
<dbReference type="PANTHER" id="PTHR30096">
    <property type="entry name" value="4,5-DOPA DIOXYGENASE EXTRADIOL-LIKE PROTEIN"/>
    <property type="match status" value="1"/>
</dbReference>
<sequence length="409" mass="44511">MTSAKSRNDNLYGRQSALACQAIIILGRSFAVQAVVAIVMKGVGRMTGSTFLKHFFLAFTLSLAIIAFTFFRSHIPDVRSYLQSTSRNMSASTSSSLKLPKTQVEWRQALDDLPSTPDNIPAFFFGHGSPMLAMPEGGGGGFASVLKHAGSKGPLANFLRDFGPALLEKYKPKGIVVFSAHWETYGERLVTDYGEENPLLMDYYGFQPELYQLQFKSRGDSRISQRIVKAFQEAGQLARTTTKLEARGEDGRGFSGPGLDHGVFVPFRLMFGEQFLDIPIVQVSFDGSLDPAKNWAVGQAVEALRREGLLILSGGLTVHNLRDFSCFSEDSARPTYKAFDEAVVKAAAVEDHDARKKALVALTSHEGFRLAHPREDHFVPLYVAGGAGGEGAARVVAAIYGSPTIAFGL</sequence>
<feature type="transmembrane region" description="Helical" evidence="6">
    <location>
        <begin position="51"/>
        <end position="71"/>
    </location>
</feature>
<evidence type="ECO:0000256" key="2">
    <source>
        <dbReference type="ARBA" id="ARBA00007581"/>
    </source>
</evidence>
<keyword evidence="3" id="KW-0479">Metal-binding</keyword>
<evidence type="ECO:0000259" key="7">
    <source>
        <dbReference type="Pfam" id="PF02900"/>
    </source>
</evidence>
<reference evidence="9" key="1">
    <citation type="submission" date="2024-04" db="EMBL/GenBank/DDBJ databases">
        <authorList>
            <person name="Shaw F."/>
            <person name="Minotto A."/>
        </authorList>
    </citation>
    <scope>NUCLEOTIDE SEQUENCE [LARGE SCALE GENOMIC DNA]</scope>
</reference>
<dbReference type="Gene3D" id="3.40.830.10">
    <property type="entry name" value="LigB-like"/>
    <property type="match status" value="1"/>
</dbReference>
<feature type="transmembrane region" description="Helical" evidence="6">
    <location>
        <begin position="16"/>
        <end position="39"/>
    </location>
</feature>
<dbReference type="EMBL" id="OZ037946">
    <property type="protein sequence ID" value="CAL1704286.1"/>
    <property type="molecule type" value="Genomic_DNA"/>
</dbReference>
<gene>
    <name evidence="8" type="ORF">GFSPODELE1_LOCUS4938</name>
</gene>
<evidence type="ECO:0000256" key="4">
    <source>
        <dbReference type="ARBA" id="ARBA00022833"/>
    </source>
</evidence>
<dbReference type="PANTHER" id="PTHR30096:SF0">
    <property type="entry name" value="4,5-DOPA DIOXYGENASE EXTRADIOL-LIKE PROTEIN"/>
    <property type="match status" value="1"/>
</dbReference>
<dbReference type="SUPFAM" id="SSF53213">
    <property type="entry name" value="LigB-like"/>
    <property type="match status" value="1"/>
</dbReference>
<keyword evidence="5" id="KW-0560">Oxidoreductase</keyword>
<accession>A0ABP1D8V7</accession>
<proteinExistence type="inferred from homology"/>
<dbReference type="InterPro" id="IPR014436">
    <property type="entry name" value="Extradiol_dOase_DODA"/>
</dbReference>
<keyword evidence="6" id="KW-0812">Transmembrane</keyword>
<evidence type="ECO:0000313" key="9">
    <source>
        <dbReference type="Proteomes" id="UP001497453"/>
    </source>
</evidence>
<dbReference type="Proteomes" id="UP001497453">
    <property type="component" value="Chromosome 3"/>
</dbReference>
<protein>
    <recommendedName>
        <fullName evidence="7">Extradiol ring-cleavage dioxygenase class III enzyme subunit B domain-containing protein</fullName>
    </recommendedName>
</protein>
<comment type="similarity">
    <text evidence="2">Belongs to the DODA-type extradiol aromatic ring-opening dioxygenase family.</text>
</comment>
<keyword evidence="4" id="KW-0862">Zinc</keyword>
<evidence type="ECO:0000256" key="6">
    <source>
        <dbReference type="SAM" id="Phobius"/>
    </source>
</evidence>
<evidence type="ECO:0000256" key="1">
    <source>
        <dbReference type="ARBA" id="ARBA00001947"/>
    </source>
</evidence>
<name>A0ABP1D8V7_9APHY</name>
<keyword evidence="6" id="KW-1133">Transmembrane helix</keyword>
<keyword evidence="9" id="KW-1185">Reference proteome</keyword>
<evidence type="ECO:0000256" key="5">
    <source>
        <dbReference type="ARBA" id="ARBA00023002"/>
    </source>
</evidence>
<dbReference type="CDD" id="cd07363">
    <property type="entry name" value="45_DOPA_Dioxygenase"/>
    <property type="match status" value="1"/>
</dbReference>
<comment type="cofactor">
    <cofactor evidence="1">
        <name>Zn(2+)</name>
        <dbReference type="ChEBI" id="CHEBI:29105"/>
    </cofactor>
</comment>
<evidence type="ECO:0000313" key="8">
    <source>
        <dbReference type="EMBL" id="CAL1704286.1"/>
    </source>
</evidence>
<dbReference type="Pfam" id="PF02900">
    <property type="entry name" value="LigB"/>
    <property type="match status" value="1"/>
</dbReference>
<keyword evidence="6" id="KW-0472">Membrane</keyword>